<sequence length="97" mass="11761">MPNWIYSKMPFKNFVFWKRLYNQAKQKQENSKKQLNLIEQKYIIQNETTAPRGIHKIFQIGSGVGYNYYLIFWKIQKTMVIFKNQNNSKILSQIYAF</sequence>
<keyword evidence="2" id="KW-1185">Reference proteome</keyword>
<dbReference type="GeneID" id="24440956"/>
<proteinExistence type="predicted"/>
<dbReference type="AlphaFoldDB" id="W7XJG4"/>
<dbReference type="KEGG" id="tet:TTHERM_000860449"/>
<organism evidence="1 2">
    <name type="scientific">Tetrahymena thermophila (strain SB210)</name>
    <dbReference type="NCBI Taxonomy" id="312017"/>
    <lineage>
        <taxon>Eukaryota</taxon>
        <taxon>Sar</taxon>
        <taxon>Alveolata</taxon>
        <taxon>Ciliophora</taxon>
        <taxon>Intramacronucleata</taxon>
        <taxon>Oligohymenophorea</taxon>
        <taxon>Hymenostomatida</taxon>
        <taxon>Tetrahymenina</taxon>
        <taxon>Tetrahymenidae</taxon>
        <taxon>Tetrahymena</taxon>
    </lineage>
</organism>
<dbReference type="EMBL" id="GG662682">
    <property type="protein sequence ID" value="EWS74139.1"/>
    <property type="molecule type" value="Genomic_DNA"/>
</dbReference>
<evidence type="ECO:0000313" key="2">
    <source>
        <dbReference type="Proteomes" id="UP000009168"/>
    </source>
</evidence>
<gene>
    <name evidence="1" type="ORF">TTHERM_000860449</name>
</gene>
<accession>W7XJG4</accession>
<dbReference type="InParanoid" id="W7XJG4"/>
<dbReference type="Proteomes" id="UP000009168">
    <property type="component" value="Unassembled WGS sequence"/>
</dbReference>
<protein>
    <submittedName>
        <fullName evidence="1">Uncharacterized protein</fullName>
    </submittedName>
</protein>
<evidence type="ECO:0000313" key="1">
    <source>
        <dbReference type="EMBL" id="EWS74139.1"/>
    </source>
</evidence>
<reference evidence="2" key="1">
    <citation type="journal article" date="2006" name="PLoS Biol.">
        <title>Macronuclear genome sequence of the ciliate Tetrahymena thermophila, a model eukaryote.</title>
        <authorList>
            <person name="Eisen J.A."/>
            <person name="Coyne R.S."/>
            <person name="Wu M."/>
            <person name="Wu D."/>
            <person name="Thiagarajan M."/>
            <person name="Wortman J.R."/>
            <person name="Badger J.H."/>
            <person name="Ren Q."/>
            <person name="Amedeo P."/>
            <person name="Jones K.M."/>
            <person name="Tallon L.J."/>
            <person name="Delcher A.L."/>
            <person name="Salzberg S.L."/>
            <person name="Silva J.C."/>
            <person name="Haas B.J."/>
            <person name="Majoros W.H."/>
            <person name="Farzad M."/>
            <person name="Carlton J.M."/>
            <person name="Smith R.K. Jr."/>
            <person name="Garg J."/>
            <person name="Pearlman R.E."/>
            <person name="Karrer K.M."/>
            <person name="Sun L."/>
            <person name="Manning G."/>
            <person name="Elde N.C."/>
            <person name="Turkewitz A.P."/>
            <person name="Asai D.J."/>
            <person name="Wilkes D.E."/>
            <person name="Wang Y."/>
            <person name="Cai H."/>
            <person name="Collins K."/>
            <person name="Stewart B.A."/>
            <person name="Lee S.R."/>
            <person name="Wilamowska K."/>
            <person name="Weinberg Z."/>
            <person name="Ruzzo W.L."/>
            <person name="Wloga D."/>
            <person name="Gaertig J."/>
            <person name="Frankel J."/>
            <person name="Tsao C.-C."/>
            <person name="Gorovsky M.A."/>
            <person name="Keeling P.J."/>
            <person name="Waller R.F."/>
            <person name="Patron N.J."/>
            <person name="Cherry J.M."/>
            <person name="Stover N.A."/>
            <person name="Krieger C.J."/>
            <person name="del Toro C."/>
            <person name="Ryder H.F."/>
            <person name="Williamson S.C."/>
            <person name="Barbeau R.A."/>
            <person name="Hamilton E.P."/>
            <person name="Orias E."/>
        </authorList>
    </citation>
    <scope>NUCLEOTIDE SEQUENCE [LARGE SCALE GENOMIC DNA]</scope>
    <source>
        <strain evidence="2">SB210</strain>
    </source>
</reference>
<dbReference type="RefSeq" id="XP_012653324.1">
    <property type="nucleotide sequence ID" value="XM_012797870.1"/>
</dbReference>
<name>W7XJG4_TETTS</name>